<dbReference type="Pfam" id="PF06810">
    <property type="entry name" value="Phage_scaffold"/>
    <property type="match status" value="1"/>
</dbReference>
<reference evidence="3" key="1">
    <citation type="journal article" date="2021" name="Proc. Natl. Acad. Sci. U.S.A.">
        <title>A Catalog of Tens of Thousands of Viruses from Human Metagenomes Reveals Hidden Associations with Chronic Diseases.</title>
        <authorList>
            <person name="Tisza M.J."/>
            <person name="Buck C.B."/>
        </authorList>
    </citation>
    <scope>NUCLEOTIDE SEQUENCE</scope>
    <source>
        <strain evidence="3">CtmAU6</strain>
    </source>
</reference>
<evidence type="ECO:0000256" key="1">
    <source>
        <dbReference type="SAM" id="Coils"/>
    </source>
</evidence>
<name>A0A8S5MF67_9CAUD</name>
<evidence type="ECO:0000313" key="3">
    <source>
        <dbReference type="EMBL" id="DAD80858.1"/>
    </source>
</evidence>
<proteinExistence type="predicted"/>
<evidence type="ECO:0000256" key="2">
    <source>
        <dbReference type="SAM" id="MobiDB-lite"/>
    </source>
</evidence>
<dbReference type="GO" id="GO:0019069">
    <property type="term" value="P:viral capsid assembly"/>
    <property type="evidence" value="ECO:0007669"/>
    <property type="project" value="InterPro"/>
</dbReference>
<sequence length="212" mass="23243">MNVEEYIASLNLDGEAKKKATEGLKNFLKDNYVEKAKFDEAATAKSNLETQIKERDKQLETLKKTAGDKEKLEATIKQLQEDNKSAKTKYETDLKNLRIDSAVKLKLSGTAQDVDIVAGLIDKTKLIVSDDGTVAGLDEQINPLKQSKPFLFKDGKPKGSGYEPAGGNGENKVNPFKKETFNMTEQGRLFKENPALAKSLAQEAGVSIGGFN</sequence>
<dbReference type="EMBL" id="BK014889">
    <property type="protein sequence ID" value="DAD80858.1"/>
    <property type="molecule type" value="Genomic_DNA"/>
</dbReference>
<feature type="coiled-coil region" evidence="1">
    <location>
        <begin position="45"/>
        <end position="96"/>
    </location>
</feature>
<keyword evidence="1" id="KW-0175">Coiled coil</keyword>
<organism evidence="3">
    <name type="scientific">Siphoviridae sp. ctmAU6</name>
    <dbReference type="NCBI Taxonomy" id="2826451"/>
    <lineage>
        <taxon>Viruses</taxon>
        <taxon>Duplodnaviria</taxon>
        <taxon>Heunggongvirae</taxon>
        <taxon>Uroviricota</taxon>
        <taxon>Caudoviricetes</taxon>
    </lineage>
</organism>
<protein>
    <submittedName>
        <fullName evidence="3">Minor structural protein</fullName>
    </submittedName>
</protein>
<feature type="region of interest" description="Disordered" evidence="2">
    <location>
        <begin position="148"/>
        <end position="175"/>
    </location>
</feature>
<dbReference type="InterPro" id="IPR009636">
    <property type="entry name" value="SCAF"/>
</dbReference>
<accession>A0A8S5MF67</accession>